<dbReference type="AlphaFoldDB" id="A0A9W9CK33"/>
<dbReference type="Proteomes" id="UP001140560">
    <property type="component" value="Unassembled WGS sequence"/>
</dbReference>
<dbReference type="EMBL" id="JAPEUY010000013">
    <property type="protein sequence ID" value="KAJ4366771.1"/>
    <property type="molecule type" value="Genomic_DNA"/>
</dbReference>
<evidence type="ECO:0000313" key="1">
    <source>
        <dbReference type="EMBL" id="KAJ4366771.1"/>
    </source>
</evidence>
<comment type="caution">
    <text evidence="1">The sequence shown here is derived from an EMBL/GenBank/DDBJ whole genome shotgun (WGS) entry which is preliminary data.</text>
</comment>
<name>A0A9W9CK33_9PLEO</name>
<gene>
    <name evidence="1" type="ORF">N0V83_007296</name>
</gene>
<organism evidence="1 2">
    <name type="scientific">Neocucurbitaria cava</name>
    <dbReference type="NCBI Taxonomy" id="798079"/>
    <lineage>
        <taxon>Eukaryota</taxon>
        <taxon>Fungi</taxon>
        <taxon>Dikarya</taxon>
        <taxon>Ascomycota</taxon>
        <taxon>Pezizomycotina</taxon>
        <taxon>Dothideomycetes</taxon>
        <taxon>Pleosporomycetidae</taxon>
        <taxon>Pleosporales</taxon>
        <taxon>Pleosporineae</taxon>
        <taxon>Cucurbitariaceae</taxon>
        <taxon>Neocucurbitaria</taxon>
    </lineage>
</organism>
<keyword evidence="2" id="KW-1185">Reference proteome</keyword>
<proteinExistence type="predicted"/>
<sequence length="145" mass="16494">MLLDKYMDLYEKQKALGEELKAINASISKHDLQALVRLMAATNEIDIDLSRKHAIERATLLKELHKKQSAKAEGMKEARKQLKAALQLKKDGLLKQRKDRLQAKSAVKQQLDQTMNSFSSDQLREAVARGLAPTALEKKRKRSEE</sequence>
<accession>A0A9W9CK33</accession>
<evidence type="ECO:0000313" key="2">
    <source>
        <dbReference type="Proteomes" id="UP001140560"/>
    </source>
</evidence>
<protein>
    <submittedName>
        <fullName evidence="1">Uncharacterized protein</fullName>
    </submittedName>
</protein>
<reference evidence="1" key="1">
    <citation type="submission" date="2022-10" db="EMBL/GenBank/DDBJ databases">
        <title>Tapping the CABI collections for fungal endophytes: first genome assemblies for Collariella, Neodidymelliopsis, Ascochyta clinopodiicola, Didymella pomorum, Didymosphaeria variabile, Neocosmospora piperis and Neocucurbitaria cava.</title>
        <authorList>
            <person name="Hill R."/>
        </authorList>
    </citation>
    <scope>NUCLEOTIDE SEQUENCE</scope>
    <source>
        <strain evidence="1">IMI 356814</strain>
    </source>
</reference>